<evidence type="ECO:0000256" key="4">
    <source>
        <dbReference type="ARBA" id="ARBA00023136"/>
    </source>
</evidence>
<keyword evidence="2 6" id="KW-0812">Transmembrane</keyword>
<evidence type="ECO:0000256" key="2">
    <source>
        <dbReference type="ARBA" id="ARBA00022692"/>
    </source>
</evidence>
<dbReference type="Proteomes" id="UP000602198">
    <property type="component" value="Unassembled WGS sequence"/>
</dbReference>
<gene>
    <name evidence="8" type="ORF">JK358_33775</name>
</gene>
<evidence type="ECO:0000256" key="3">
    <source>
        <dbReference type="ARBA" id="ARBA00022989"/>
    </source>
</evidence>
<feature type="transmembrane region" description="Helical" evidence="6">
    <location>
        <begin position="156"/>
        <end position="178"/>
    </location>
</feature>
<dbReference type="InterPro" id="IPR000412">
    <property type="entry name" value="ABC_2_transport"/>
</dbReference>
<keyword evidence="4 6" id="KW-0472">Membrane</keyword>
<evidence type="ECO:0000313" key="9">
    <source>
        <dbReference type="Proteomes" id="UP000602198"/>
    </source>
</evidence>
<organism evidence="8 9">
    <name type="scientific">Nocardia acididurans</name>
    <dbReference type="NCBI Taxonomy" id="2802282"/>
    <lineage>
        <taxon>Bacteria</taxon>
        <taxon>Bacillati</taxon>
        <taxon>Actinomycetota</taxon>
        <taxon>Actinomycetes</taxon>
        <taxon>Mycobacteriales</taxon>
        <taxon>Nocardiaceae</taxon>
        <taxon>Nocardia</taxon>
    </lineage>
</organism>
<comment type="caution">
    <text evidence="8">The sequence shown here is derived from an EMBL/GenBank/DDBJ whole genome shotgun (WGS) entry which is preliminary data.</text>
</comment>
<evidence type="ECO:0000256" key="6">
    <source>
        <dbReference type="RuleBase" id="RU361157"/>
    </source>
</evidence>
<name>A0ABS1MFP4_9NOCA</name>
<feature type="transmembrane region" description="Helical" evidence="6">
    <location>
        <begin position="190"/>
        <end position="209"/>
    </location>
</feature>
<evidence type="ECO:0000259" key="7">
    <source>
        <dbReference type="PROSITE" id="PS51012"/>
    </source>
</evidence>
<dbReference type="PANTHER" id="PTHR43229:SF2">
    <property type="entry name" value="NODULATION PROTEIN J"/>
    <property type="match status" value="1"/>
</dbReference>
<keyword evidence="9" id="KW-1185">Reference proteome</keyword>
<feature type="domain" description="ABC transmembrane type-2" evidence="7">
    <location>
        <begin position="45"/>
        <end position="272"/>
    </location>
</feature>
<keyword evidence="3 6" id="KW-1133">Transmembrane helix</keyword>
<dbReference type="InterPro" id="IPR047817">
    <property type="entry name" value="ABC2_TM_bact-type"/>
</dbReference>
<keyword evidence="6" id="KW-1003">Cell membrane</keyword>
<dbReference type="InterPro" id="IPR013525">
    <property type="entry name" value="ABC2_TM"/>
</dbReference>
<protein>
    <recommendedName>
        <fullName evidence="6">Transport permease protein</fullName>
    </recommendedName>
</protein>
<evidence type="ECO:0000313" key="8">
    <source>
        <dbReference type="EMBL" id="MBL1079387.1"/>
    </source>
</evidence>
<feature type="transmembrane region" description="Helical" evidence="6">
    <location>
        <begin position="123"/>
        <end position="150"/>
    </location>
</feature>
<dbReference type="InterPro" id="IPR051784">
    <property type="entry name" value="Nod_factor_ABC_transporter"/>
</dbReference>
<dbReference type="EMBL" id="JAERRJ010000016">
    <property type="protein sequence ID" value="MBL1079387.1"/>
    <property type="molecule type" value="Genomic_DNA"/>
</dbReference>
<dbReference type="RefSeq" id="WP_201955729.1">
    <property type="nucleotide sequence ID" value="NZ_JAERRJ010000016.1"/>
</dbReference>
<feature type="transmembrane region" description="Helical" evidence="6">
    <location>
        <begin position="50"/>
        <end position="70"/>
    </location>
</feature>
<accession>A0ABS1MFP4</accession>
<proteinExistence type="inferred from homology"/>
<evidence type="ECO:0000256" key="5">
    <source>
        <dbReference type="ARBA" id="ARBA00023251"/>
    </source>
</evidence>
<keyword evidence="5" id="KW-0046">Antibiotic resistance</keyword>
<keyword evidence="6" id="KW-0813">Transport</keyword>
<evidence type="ECO:0000256" key="1">
    <source>
        <dbReference type="ARBA" id="ARBA00004141"/>
    </source>
</evidence>
<dbReference type="PROSITE" id="PS51012">
    <property type="entry name" value="ABC_TM2"/>
    <property type="match status" value="1"/>
</dbReference>
<feature type="transmembrane region" description="Helical" evidence="6">
    <location>
        <begin position="76"/>
        <end position="102"/>
    </location>
</feature>
<dbReference type="PANTHER" id="PTHR43229">
    <property type="entry name" value="NODULATION PROTEIN J"/>
    <property type="match status" value="1"/>
</dbReference>
<dbReference type="PIRSF" id="PIRSF006648">
    <property type="entry name" value="DrrB"/>
    <property type="match status" value="1"/>
</dbReference>
<reference evidence="8 9" key="1">
    <citation type="submission" date="2021-01" db="EMBL/GenBank/DDBJ databases">
        <title>WGS of actinomycetes isolated from Thailand.</title>
        <authorList>
            <person name="Thawai C."/>
        </authorList>
    </citation>
    <scope>NUCLEOTIDE SEQUENCE [LARGE SCALE GENOMIC DNA]</scope>
    <source>
        <strain evidence="8 9">LPG 2</strain>
    </source>
</reference>
<sequence>MSTATVHAGDALALSSHTRPARPAGATTALAFAWRAVLRIKHVPDQLSDVTVFPLMMLVMFTYLFGGALAGSTADYLQTVLPGILVLTLTMTTQSTAVALNADIAKGVFDRFRSLPIWQPAPLVGALLADLARYAIAAAVIVGSGVLLGFRPDGGIVGLLAGVGVVLAFAWSLSWVWTSLGLLARTPESVMFLAILVTFPLTFVSNVFIDPATLPGWLEAFVDVNPITHVVSAVRGLMHGAPVAAELGWVLLTCAVLVAVFGPLTMRLYRRER</sequence>
<dbReference type="Pfam" id="PF01061">
    <property type="entry name" value="ABC2_membrane"/>
    <property type="match status" value="1"/>
</dbReference>
<comment type="similarity">
    <text evidence="6">Belongs to the ABC-2 integral membrane protein family.</text>
</comment>
<feature type="transmembrane region" description="Helical" evidence="6">
    <location>
        <begin position="20"/>
        <end position="38"/>
    </location>
</feature>
<comment type="subcellular location">
    <subcellularLocation>
        <location evidence="6">Cell membrane</location>
        <topology evidence="6">Multi-pass membrane protein</topology>
    </subcellularLocation>
    <subcellularLocation>
        <location evidence="1">Membrane</location>
        <topology evidence="1">Multi-pass membrane protein</topology>
    </subcellularLocation>
</comment>
<feature type="transmembrane region" description="Helical" evidence="6">
    <location>
        <begin position="247"/>
        <end position="269"/>
    </location>
</feature>